<dbReference type="SUPFAM" id="SSF48371">
    <property type="entry name" value="ARM repeat"/>
    <property type="match status" value="1"/>
</dbReference>
<dbReference type="GO" id="GO:0006896">
    <property type="term" value="P:Golgi to vacuole transport"/>
    <property type="evidence" value="ECO:0007669"/>
    <property type="project" value="TreeGrafter"/>
</dbReference>
<feature type="region of interest" description="Disordered" evidence="7">
    <location>
        <begin position="465"/>
        <end position="520"/>
    </location>
</feature>
<comment type="similarity">
    <text evidence="2">Belongs to the adaptor complexes large subunit family.</text>
</comment>
<evidence type="ECO:0000259" key="8">
    <source>
        <dbReference type="SMART" id="SM01354"/>
    </source>
</evidence>
<dbReference type="GO" id="GO:0030123">
    <property type="term" value="C:AP-3 adaptor complex"/>
    <property type="evidence" value="ECO:0007669"/>
    <property type="project" value="InterPro"/>
</dbReference>
<evidence type="ECO:0000256" key="4">
    <source>
        <dbReference type="ARBA" id="ARBA00022737"/>
    </source>
</evidence>
<evidence type="ECO:0000256" key="6">
    <source>
        <dbReference type="ARBA" id="ARBA00023136"/>
    </source>
</evidence>
<dbReference type="SMART" id="SM01354">
    <property type="entry name" value="BLVR"/>
    <property type="match status" value="1"/>
</dbReference>
<dbReference type="AlphaFoldDB" id="A0A6V7TZ72"/>
<organism evidence="9 10">
    <name type="scientific">Meloidogyne enterolobii</name>
    <name type="common">Root-knot nematode worm</name>
    <name type="synonym">Meloidogyne mayaguensis</name>
    <dbReference type="NCBI Taxonomy" id="390850"/>
    <lineage>
        <taxon>Eukaryota</taxon>
        <taxon>Metazoa</taxon>
        <taxon>Ecdysozoa</taxon>
        <taxon>Nematoda</taxon>
        <taxon>Chromadorea</taxon>
        <taxon>Rhabditida</taxon>
        <taxon>Tylenchina</taxon>
        <taxon>Tylenchomorpha</taxon>
        <taxon>Tylenchoidea</taxon>
        <taxon>Meloidogynidae</taxon>
        <taxon>Meloidogyninae</taxon>
        <taxon>Meloidogyne</taxon>
    </lineage>
</organism>
<dbReference type="EMBL" id="CAJEWN010000021">
    <property type="protein sequence ID" value="CAD2138102.1"/>
    <property type="molecule type" value="Genomic_DNA"/>
</dbReference>
<dbReference type="PANTHER" id="PTHR22781">
    <property type="entry name" value="DELTA ADAPTIN-RELATED"/>
    <property type="match status" value="1"/>
</dbReference>
<keyword evidence="6" id="KW-0472">Membrane</keyword>
<feature type="compositionally biased region" description="Basic residues" evidence="7">
    <location>
        <begin position="680"/>
        <end position="691"/>
    </location>
</feature>
<feature type="region of interest" description="Disordered" evidence="7">
    <location>
        <begin position="554"/>
        <end position="613"/>
    </location>
</feature>
<evidence type="ECO:0000313" key="10">
    <source>
        <dbReference type="Proteomes" id="UP000580250"/>
    </source>
</evidence>
<comment type="subcellular location">
    <subcellularLocation>
        <location evidence="1">Endomembrane system</location>
    </subcellularLocation>
</comment>
<proteinExistence type="inferred from homology"/>
<feature type="compositionally biased region" description="Polar residues" evidence="7">
    <location>
        <begin position="504"/>
        <end position="515"/>
    </location>
</feature>
<dbReference type="InterPro" id="IPR010474">
    <property type="entry name" value="AP3D_dom_metazoa"/>
</dbReference>
<dbReference type="GO" id="GO:0048490">
    <property type="term" value="P:anterograde synaptic vesicle transport"/>
    <property type="evidence" value="ECO:0007669"/>
    <property type="project" value="TreeGrafter"/>
</dbReference>
<dbReference type="PANTHER" id="PTHR22781:SF12">
    <property type="entry name" value="AP-3 COMPLEX SUBUNIT DELTA-1"/>
    <property type="match status" value="1"/>
</dbReference>
<dbReference type="InterPro" id="IPR011989">
    <property type="entry name" value="ARM-like"/>
</dbReference>
<feature type="compositionally biased region" description="Basic residues" evidence="7">
    <location>
        <begin position="554"/>
        <end position="563"/>
    </location>
</feature>
<dbReference type="GO" id="GO:0010008">
    <property type="term" value="C:endosome membrane"/>
    <property type="evidence" value="ECO:0007669"/>
    <property type="project" value="TreeGrafter"/>
</dbReference>
<sequence>MLIKIIKLFGSLVPFEPKLGRRLLEPLTSLINSTSAMSLLYECINTVIAILISISSEGPGDYTPSIQASFLSELFLYFIFSFVFKNWKYLGLLAMGRILQTHPKAVQAHKDIVLRCLDDKDESIRLRALDLLYGMISKKNIMEIVRRLMEHLECAEGSFYRDELLRQIVAICSHDNYKYITNFEWYISVLVELTKVEGTKYGVLIAEQLQDVAVRVQSVRHFAVSQMVLLVQNVQPLLQGNSPTQRANIAEVLLAAAWICGEYAQHVNNVDSLLEAMIRVKLSMIPGALLSVFIQNMLKLYALQLCKLEAEEDWDGVETLDNLFCSKLPEFQYMDHLEAQERSCNFLALLKYASTKHAERIKIGASLARCFEDELNPVAPKAQRRVPLPEGLNLDEWINEPDTSDNNEDEEEEVSSIESDNEINTSHYERENLPQHGRQAKHSTAKIYEIKQQSYDIDISTNGIASTSQSKIQKESDQKRRQVEQLNNPFYVKDNPKQKRVSKNVDSANNAVRTQPETRKIQNPLEIDGVVGLDKFLKQKDSTIHWKNLDKKKNDKKIKKNTKSSKNQNGKLFKTSDDEIEGNTAEQNPEENKNTIYKGDGEMPEGALSSSEENELNDNFLNIQLVEVEENVEDVDNNKRSSITTIKSNPNKRRRKIKEATINKEGLEDDENITTATTEKKKKLKKKKVSKKNVQEDKQRKKLTTTKLDNGEENGAGVGQDNATDDGQLISLG</sequence>
<keyword evidence="4" id="KW-0677">Repeat</keyword>
<accession>A0A6V7TZ72</accession>
<dbReference type="GO" id="GO:0043195">
    <property type="term" value="C:terminal bouton"/>
    <property type="evidence" value="ECO:0007669"/>
    <property type="project" value="TreeGrafter"/>
</dbReference>
<dbReference type="Pfam" id="PF01602">
    <property type="entry name" value="Adaptin_N"/>
    <property type="match status" value="1"/>
</dbReference>
<reference evidence="9 10" key="1">
    <citation type="submission" date="2020-08" db="EMBL/GenBank/DDBJ databases">
        <authorList>
            <person name="Koutsovoulos G."/>
            <person name="Danchin GJ E."/>
        </authorList>
    </citation>
    <scope>NUCLEOTIDE SEQUENCE [LARGE SCALE GENOMIC DNA]</scope>
</reference>
<dbReference type="InterPro" id="IPR002553">
    <property type="entry name" value="Clathrin/coatomer_adapt-like_N"/>
</dbReference>
<keyword evidence="3" id="KW-0813">Transport</keyword>
<evidence type="ECO:0000256" key="1">
    <source>
        <dbReference type="ARBA" id="ARBA00004308"/>
    </source>
</evidence>
<dbReference type="OrthoDB" id="10264595at2759"/>
<dbReference type="GO" id="GO:0048499">
    <property type="term" value="P:synaptic vesicle membrane organization"/>
    <property type="evidence" value="ECO:0007669"/>
    <property type="project" value="TreeGrafter"/>
</dbReference>
<dbReference type="GO" id="GO:0098943">
    <property type="term" value="P:neurotransmitter receptor transport, postsynaptic endosome to lysosome"/>
    <property type="evidence" value="ECO:0007669"/>
    <property type="project" value="TreeGrafter"/>
</dbReference>
<feature type="region of interest" description="Disordered" evidence="7">
    <location>
        <begin position="678"/>
        <end position="733"/>
    </location>
</feature>
<dbReference type="InterPro" id="IPR017105">
    <property type="entry name" value="AP3_complex_dsu"/>
</dbReference>
<dbReference type="Pfam" id="PF06375">
    <property type="entry name" value="AP3D1"/>
    <property type="match status" value="1"/>
</dbReference>
<dbReference type="GO" id="GO:0098830">
    <property type="term" value="C:presynaptic endosome"/>
    <property type="evidence" value="ECO:0007669"/>
    <property type="project" value="TreeGrafter"/>
</dbReference>
<evidence type="ECO:0000313" key="9">
    <source>
        <dbReference type="EMBL" id="CAD2138102.1"/>
    </source>
</evidence>
<feature type="compositionally biased region" description="Basic and acidic residues" evidence="7">
    <location>
        <begin position="472"/>
        <end position="483"/>
    </location>
</feature>
<feature type="compositionally biased region" description="Acidic residues" evidence="7">
    <location>
        <begin position="397"/>
        <end position="421"/>
    </location>
</feature>
<evidence type="ECO:0000256" key="5">
    <source>
        <dbReference type="ARBA" id="ARBA00022927"/>
    </source>
</evidence>
<comment type="caution">
    <text evidence="9">The sequence shown here is derived from an EMBL/GenBank/DDBJ whole genome shotgun (WGS) entry which is preliminary data.</text>
</comment>
<dbReference type="GO" id="GO:1904115">
    <property type="term" value="C:axon cytoplasm"/>
    <property type="evidence" value="ECO:0007669"/>
    <property type="project" value="GOC"/>
</dbReference>
<feature type="domain" description="AP-3 complex subunit delta" evidence="8">
    <location>
        <begin position="473"/>
        <end position="626"/>
    </location>
</feature>
<name>A0A6V7TZ72_MELEN</name>
<dbReference type="GO" id="GO:0006623">
    <property type="term" value="P:protein targeting to vacuole"/>
    <property type="evidence" value="ECO:0007669"/>
    <property type="project" value="TreeGrafter"/>
</dbReference>
<dbReference type="GO" id="GO:0016182">
    <property type="term" value="P:synaptic vesicle budding from endosome"/>
    <property type="evidence" value="ECO:0007669"/>
    <property type="project" value="TreeGrafter"/>
</dbReference>
<feature type="region of interest" description="Disordered" evidence="7">
    <location>
        <begin position="382"/>
        <end position="425"/>
    </location>
</feature>
<dbReference type="InterPro" id="IPR016024">
    <property type="entry name" value="ARM-type_fold"/>
</dbReference>
<evidence type="ECO:0000256" key="2">
    <source>
        <dbReference type="ARBA" id="ARBA00006613"/>
    </source>
</evidence>
<evidence type="ECO:0000256" key="3">
    <source>
        <dbReference type="ARBA" id="ARBA00022448"/>
    </source>
</evidence>
<dbReference type="Proteomes" id="UP000580250">
    <property type="component" value="Unassembled WGS sequence"/>
</dbReference>
<gene>
    <name evidence="9" type="ORF">MENT_LOCUS5659</name>
</gene>
<keyword evidence="5" id="KW-0653">Protein transport</keyword>
<protein>
    <recommendedName>
        <fullName evidence="8">AP-3 complex subunit delta domain-containing protein</fullName>
    </recommendedName>
</protein>
<dbReference type="Gene3D" id="1.25.10.10">
    <property type="entry name" value="Leucine-rich Repeat Variant"/>
    <property type="match status" value="1"/>
</dbReference>
<evidence type="ECO:0000256" key="7">
    <source>
        <dbReference type="SAM" id="MobiDB-lite"/>
    </source>
</evidence>